<evidence type="ECO:0000256" key="2">
    <source>
        <dbReference type="ARBA" id="ARBA00008807"/>
    </source>
</evidence>
<keyword evidence="10" id="KW-1185">Reference proteome</keyword>
<keyword evidence="3" id="KW-0813">Transport</keyword>
<feature type="compositionally biased region" description="Basic and acidic residues" evidence="7">
    <location>
        <begin position="158"/>
        <end position="171"/>
    </location>
</feature>
<dbReference type="OrthoDB" id="627262at2759"/>
<evidence type="ECO:0000313" key="9">
    <source>
        <dbReference type="EMBL" id="RPA92837.1"/>
    </source>
</evidence>
<keyword evidence="5 8" id="KW-1133">Transmembrane helix</keyword>
<reference evidence="9 10" key="1">
    <citation type="journal article" date="2018" name="Nat. Ecol. Evol.">
        <title>Pezizomycetes genomes reveal the molecular basis of ectomycorrhizal truffle lifestyle.</title>
        <authorList>
            <person name="Murat C."/>
            <person name="Payen T."/>
            <person name="Noel B."/>
            <person name="Kuo A."/>
            <person name="Morin E."/>
            <person name="Chen J."/>
            <person name="Kohler A."/>
            <person name="Krizsan K."/>
            <person name="Balestrini R."/>
            <person name="Da Silva C."/>
            <person name="Montanini B."/>
            <person name="Hainaut M."/>
            <person name="Levati E."/>
            <person name="Barry K.W."/>
            <person name="Belfiori B."/>
            <person name="Cichocki N."/>
            <person name="Clum A."/>
            <person name="Dockter R.B."/>
            <person name="Fauchery L."/>
            <person name="Guy J."/>
            <person name="Iotti M."/>
            <person name="Le Tacon F."/>
            <person name="Lindquist E.A."/>
            <person name="Lipzen A."/>
            <person name="Malagnac F."/>
            <person name="Mello A."/>
            <person name="Molinier V."/>
            <person name="Miyauchi S."/>
            <person name="Poulain J."/>
            <person name="Riccioni C."/>
            <person name="Rubini A."/>
            <person name="Sitrit Y."/>
            <person name="Splivallo R."/>
            <person name="Traeger S."/>
            <person name="Wang M."/>
            <person name="Zifcakova L."/>
            <person name="Wipf D."/>
            <person name="Zambonelli A."/>
            <person name="Paolocci F."/>
            <person name="Nowrousian M."/>
            <person name="Ottonello S."/>
            <person name="Baldrian P."/>
            <person name="Spatafora J.W."/>
            <person name="Henrissat B."/>
            <person name="Nagy L.G."/>
            <person name="Aury J.M."/>
            <person name="Wincker P."/>
            <person name="Grigoriev I.V."/>
            <person name="Bonfante P."/>
            <person name="Martin F.M."/>
        </authorList>
    </citation>
    <scope>NUCLEOTIDE SEQUENCE [LARGE SCALE GENOMIC DNA]</scope>
    <source>
        <strain evidence="9 10">120613-1</strain>
    </source>
</reference>
<feature type="compositionally biased region" description="Basic residues" evidence="7">
    <location>
        <begin position="340"/>
        <end position="349"/>
    </location>
</feature>
<evidence type="ECO:0000256" key="1">
    <source>
        <dbReference type="ARBA" id="ARBA00004141"/>
    </source>
</evidence>
<feature type="transmembrane region" description="Helical" evidence="8">
    <location>
        <begin position="493"/>
        <end position="510"/>
    </location>
</feature>
<feature type="transmembrane region" description="Helical" evidence="8">
    <location>
        <begin position="620"/>
        <end position="646"/>
    </location>
</feature>
<dbReference type="EMBL" id="ML120464">
    <property type="protein sequence ID" value="RPA92837.1"/>
    <property type="molecule type" value="Genomic_DNA"/>
</dbReference>
<comment type="similarity">
    <text evidence="2">Belongs to the oligopeptide OPT transporter family.</text>
</comment>
<feature type="transmembrane region" description="Helical" evidence="8">
    <location>
        <begin position="239"/>
        <end position="256"/>
    </location>
</feature>
<evidence type="ECO:0000256" key="5">
    <source>
        <dbReference type="ARBA" id="ARBA00022989"/>
    </source>
</evidence>
<feature type="transmembrane region" description="Helical" evidence="8">
    <location>
        <begin position="6"/>
        <end position="25"/>
    </location>
</feature>
<evidence type="ECO:0000256" key="7">
    <source>
        <dbReference type="SAM" id="MobiDB-lite"/>
    </source>
</evidence>
<evidence type="ECO:0000256" key="6">
    <source>
        <dbReference type="ARBA" id="ARBA00023136"/>
    </source>
</evidence>
<feature type="transmembrane region" description="Helical" evidence="8">
    <location>
        <begin position="400"/>
        <end position="420"/>
    </location>
</feature>
<dbReference type="InterPro" id="IPR045035">
    <property type="entry name" value="YSL-like"/>
</dbReference>
<feature type="transmembrane region" description="Helical" evidence="8">
    <location>
        <begin position="46"/>
        <end position="66"/>
    </location>
</feature>
<feature type="transmembrane region" description="Helical" evidence="8">
    <location>
        <begin position="375"/>
        <end position="394"/>
    </location>
</feature>
<protein>
    <submittedName>
        <fullName evidence="9">OPT superfamily oligopeptide transporter</fullName>
    </submittedName>
</protein>
<dbReference type="GO" id="GO:0000329">
    <property type="term" value="C:fungal-type vacuole membrane"/>
    <property type="evidence" value="ECO:0007669"/>
    <property type="project" value="TreeGrafter"/>
</dbReference>
<dbReference type="STRING" id="1336337.A0A3N4J6D5"/>
<dbReference type="InterPro" id="IPR004813">
    <property type="entry name" value="OPT"/>
</dbReference>
<dbReference type="AlphaFoldDB" id="A0A3N4J6D5"/>
<dbReference type="Pfam" id="PF03169">
    <property type="entry name" value="OPT"/>
    <property type="match status" value="1"/>
</dbReference>
<gene>
    <name evidence="9" type="ORF">L873DRAFT_1830967</name>
</gene>
<keyword evidence="4 8" id="KW-0812">Transmembrane</keyword>
<proteinExistence type="inferred from homology"/>
<evidence type="ECO:0000256" key="4">
    <source>
        <dbReference type="ARBA" id="ARBA00022692"/>
    </source>
</evidence>
<feature type="region of interest" description="Disordered" evidence="7">
    <location>
        <begin position="329"/>
        <end position="365"/>
    </location>
</feature>
<dbReference type="PANTHER" id="PTHR31645">
    <property type="entry name" value="OLIGOPEPTIDE TRANSPORTER YGL114W-RELATED"/>
    <property type="match status" value="1"/>
</dbReference>
<sequence length="649" mass="69679">MYFGLQTGWVSMMSMPSSLIGFAIFKSCAKYLEFPFTPVENVLVQTIAVAVGSMPLSAGFVGVIPALEKLLKPEEGGPLRIGTLQLMFWSIGVAFFGVFFAVPLRRQVIIKEKLKFPSGTATALMISVLHGNEKRTAEVAARSEREGLVSGVDEEEEERSRDREAQEDAEKKESWRQKTKLLVYSFALSGTYTFISYFFPILRDLPIFGSAAASTWLWTLNPSPAYVGQGIIMGTGTTLHMLLGAVIGWGILSPLAKYKEWAPGPVSDWTTGSRGWIIWVSLGIMLSDSVISLGGLILEPIIKSVWRRYKKATGGAEGYERLIGGSGGNEYEEGDETWGLRRRRRSRRSRMSERGDDEPPEEDAPEAHLVPIKTVVIGLLASGLLCILAVKVVFSMVPLYATIVAFLLALILSVMGVRALGQTDLNPVSGISKLTQLFFALITPANHPSSIITNLVAGAISEAGAQQAGDIMQDLKTGHLLGASPKAQFHGQLLGSVFGAVVSAGVYRLYTSVYPVPGKLFQVPTAYVWIDCSRLVFGQGLPEGARGVAGVFVAVFALITVVKGWTALGKGRFAAYLPGGIAVAVGMYNVPSFTLARVAGGLLQWWFGGRGEGEGTEARLVVLASGLILGEGVVSIVNLGMASLGVPHL</sequence>
<feature type="transmembrane region" description="Helical" evidence="8">
    <location>
        <begin position="86"/>
        <end position="104"/>
    </location>
</feature>
<dbReference type="PANTHER" id="PTHR31645:SF0">
    <property type="entry name" value="OLIGOPEPTIDE TRANSPORTER YGL114W-RELATED"/>
    <property type="match status" value="1"/>
</dbReference>
<accession>A0A3N4J6D5</accession>
<name>A0A3N4J6D5_9PEZI</name>
<evidence type="ECO:0000313" key="10">
    <source>
        <dbReference type="Proteomes" id="UP000276215"/>
    </source>
</evidence>
<feature type="transmembrane region" description="Helical" evidence="8">
    <location>
        <begin position="276"/>
        <end position="298"/>
    </location>
</feature>
<feature type="transmembrane region" description="Helical" evidence="8">
    <location>
        <begin position="544"/>
        <end position="562"/>
    </location>
</feature>
<feature type="transmembrane region" description="Helical" evidence="8">
    <location>
        <begin position="574"/>
        <end position="600"/>
    </location>
</feature>
<feature type="region of interest" description="Disordered" evidence="7">
    <location>
        <begin position="139"/>
        <end position="171"/>
    </location>
</feature>
<dbReference type="GO" id="GO:0035673">
    <property type="term" value="F:oligopeptide transmembrane transporter activity"/>
    <property type="evidence" value="ECO:0007669"/>
    <property type="project" value="InterPro"/>
</dbReference>
<keyword evidence="6 8" id="KW-0472">Membrane</keyword>
<dbReference type="NCBIfam" id="TIGR00728">
    <property type="entry name" value="OPT_sfam"/>
    <property type="match status" value="1"/>
</dbReference>
<feature type="compositionally biased region" description="Acidic residues" evidence="7">
    <location>
        <begin position="355"/>
        <end position="364"/>
    </location>
</feature>
<organism evidence="9 10">
    <name type="scientific">Choiromyces venosus 120613-1</name>
    <dbReference type="NCBI Taxonomy" id="1336337"/>
    <lineage>
        <taxon>Eukaryota</taxon>
        <taxon>Fungi</taxon>
        <taxon>Dikarya</taxon>
        <taxon>Ascomycota</taxon>
        <taxon>Pezizomycotina</taxon>
        <taxon>Pezizomycetes</taxon>
        <taxon>Pezizales</taxon>
        <taxon>Tuberaceae</taxon>
        <taxon>Choiromyces</taxon>
    </lineage>
</organism>
<evidence type="ECO:0000256" key="8">
    <source>
        <dbReference type="SAM" id="Phobius"/>
    </source>
</evidence>
<evidence type="ECO:0000256" key="3">
    <source>
        <dbReference type="ARBA" id="ARBA00022448"/>
    </source>
</evidence>
<dbReference type="Proteomes" id="UP000276215">
    <property type="component" value="Unassembled WGS sequence"/>
</dbReference>
<comment type="subcellular location">
    <subcellularLocation>
        <location evidence="1">Membrane</location>
        <topology evidence="1">Multi-pass membrane protein</topology>
    </subcellularLocation>
</comment>
<feature type="transmembrane region" description="Helical" evidence="8">
    <location>
        <begin position="181"/>
        <end position="199"/>
    </location>
</feature>